<dbReference type="RefSeq" id="WP_003421229.1">
    <property type="nucleotide sequence ID" value="NZ_BEHB01000019.1"/>
</dbReference>
<feature type="signal peptide" evidence="1">
    <location>
        <begin position="1"/>
        <end position="25"/>
    </location>
</feature>
<dbReference type="Pfam" id="PF13650">
    <property type="entry name" value="Asp_protease_2"/>
    <property type="match status" value="1"/>
</dbReference>
<dbReference type="CDD" id="cd05483">
    <property type="entry name" value="retropepsin_like_bacteria"/>
    <property type="match status" value="1"/>
</dbReference>
<dbReference type="EMBL" id="CAADAT010000024">
    <property type="protein sequence ID" value="VFD55693.1"/>
    <property type="molecule type" value="Genomic_DNA"/>
</dbReference>
<dbReference type="InterPro" id="IPR011990">
    <property type="entry name" value="TPR-like_helical_dom_sf"/>
</dbReference>
<dbReference type="SUPFAM" id="SSF50630">
    <property type="entry name" value="Acid proteases"/>
    <property type="match status" value="1"/>
</dbReference>
<keyword evidence="1" id="KW-0732">Signal</keyword>
<dbReference type="InterPro" id="IPR021109">
    <property type="entry name" value="Peptidase_aspartic_dom_sf"/>
</dbReference>
<evidence type="ECO:0000313" key="2">
    <source>
        <dbReference type="EMBL" id="VFD55693.1"/>
    </source>
</evidence>
<dbReference type="AlphaFoldDB" id="A0AAX3H418"/>
<proteinExistence type="predicted"/>
<evidence type="ECO:0000256" key="1">
    <source>
        <dbReference type="SAM" id="SignalP"/>
    </source>
</evidence>
<evidence type="ECO:0000313" key="3">
    <source>
        <dbReference type="Proteomes" id="UP000346772"/>
    </source>
</evidence>
<dbReference type="PROSITE" id="PS51257">
    <property type="entry name" value="PROKAR_LIPOPROTEIN"/>
    <property type="match status" value="1"/>
</dbReference>
<sequence length="483" mass="53766">MIKSLKSRGISILLCGALIVGVMTGCTSKATSPKSSTPKSTPKTVEKVTRANCEKQLKEVKAKYKKNPNDEAIRLEYAQILFKLGNITEAQEILNPLLNSKKPSPDAIFLSARIEYLNGNYTQAEKLYDNLIEQYPDKFKSKAEDELALTYYQTNQYQKADKLSSVKTNNALLEMMKAFKDKHPNKIDWNGKKETVIPFVTGDPLPIIPMEINGKRINTIIDNGAPMFVVDEKIAEEIGINLASKEENTKFAGGNSIGINFGQANSLTIGDVNMENIPVMLGPFDGFEKLFKDYGNVHGIMGTTVLKEFVPTMDYPSGQLILRPRNEVGRDNLNKMLTNDKILEEVPFTLASTHFMFGKGSINQKVGLNFFVDSGLGDEKGAGIVLTEEIMNSLKIPMPELKKAEEGKGGMAGSDYKEGYFNLSSYGLGDLQLKNVLGYYFTGDTLDYDEGIGFVRDGLISHHYLKNYKWSIDFDSMKMTFSK</sequence>
<dbReference type="InterPro" id="IPR034122">
    <property type="entry name" value="Retropepsin-like_bacterial"/>
</dbReference>
<protein>
    <submittedName>
        <fullName evidence="2">Flp pilus assembly protein TadD, contains TPR repeats</fullName>
    </submittedName>
</protein>
<dbReference type="Proteomes" id="UP000346772">
    <property type="component" value="Unassembled WGS sequence"/>
</dbReference>
<dbReference type="Gene3D" id="1.25.40.10">
    <property type="entry name" value="Tetratricopeptide repeat domain"/>
    <property type="match status" value="1"/>
</dbReference>
<accession>A0AAX3H418</accession>
<dbReference type="Pfam" id="PF14559">
    <property type="entry name" value="TPR_19"/>
    <property type="match status" value="1"/>
</dbReference>
<feature type="chain" id="PRO_5043702068" evidence="1">
    <location>
        <begin position="26"/>
        <end position="483"/>
    </location>
</feature>
<name>A0AAX3H418_CLODI</name>
<comment type="caution">
    <text evidence="2">The sequence shown here is derived from an EMBL/GenBank/DDBJ whole genome shotgun (WGS) entry which is preliminary data.</text>
</comment>
<gene>
    <name evidence="2" type="ORF">SAMEA1710456_03231</name>
</gene>
<reference evidence="2 3" key="1">
    <citation type="submission" date="2019-02" db="EMBL/GenBank/DDBJ databases">
        <authorList>
            <consortium name="Pathogen Informatics"/>
        </authorList>
    </citation>
    <scope>NUCLEOTIDE SEQUENCE [LARGE SCALE GENOMIC DNA]</scope>
    <source>
        <strain evidence="2 3">078GUE027</strain>
    </source>
</reference>
<dbReference type="Gene3D" id="2.40.70.10">
    <property type="entry name" value="Acid Proteases"/>
    <property type="match status" value="2"/>
</dbReference>
<dbReference type="SUPFAM" id="SSF48452">
    <property type="entry name" value="TPR-like"/>
    <property type="match status" value="1"/>
</dbReference>
<organism evidence="2 3">
    <name type="scientific">Clostridioides difficile</name>
    <name type="common">Peptoclostridium difficile</name>
    <dbReference type="NCBI Taxonomy" id="1496"/>
    <lineage>
        <taxon>Bacteria</taxon>
        <taxon>Bacillati</taxon>
        <taxon>Bacillota</taxon>
        <taxon>Clostridia</taxon>
        <taxon>Peptostreptococcales</taxon>
        <taxon>Peptostreptococcaceae</taxon>
        <taxon>Clostridioides</taxon>
    </lineage>
</organism>